<name>A0A382M3A2_9ZZZZ</name>
<dbReference type="EMBL" id="UINC01090969">
    <property type="protein sequence ID" value="SVC43363.1"/>
    <property type="molecule type" value="Genomic_DNA"/>
</dbReference>
<protein>
    <recommendedName>
        <fullName evidence="2">CAAX prenyl protease 2/Lysostaphin resistance protein A-like domain-containing protein</fullName>
    </recommendedName>
</protein>
<feature type="transmembrane region" description="Helical" evidence="1">
    <location>
        <begin position="238"/>
        <end position="257"/>
    </location>
</feature>
<keyword evidence="1" id="KW-1133">Transmembrane helix</keyword>
<evidence type="ECO:0000259" key="2">
    <source>
        <dbReference type="Pfam" id="PF02517"/>
    </source>
</evidence>
<dbReference type="InterPro" id="IPR003675">
    <property type="entry name" value="Rce1/LyrA-like_dom"/>
</dbReference>
<feature type="transmembrane region" description="Helical" evidence="1">
    <location>
        <begin position="48"/>
        <end position="69"/>
    </location>
</feature>
<feature type="domain" description="CAAX prenyl protease 2/Lysostaphin resistance protein A-like" evidence="2">
    <location>
        <begin position="160"/>
        <end position="246"/>
    </location>
</feature>
<accession>A0A382M3A2</accession>
<proteinExistence type="predicted"/>
<keyword evidence="1" id="KW-0812">Transmembrane</keyword>
<feature type="transmembrane region" description="Helical" evidence="1">
    <location>
        <begin position="187"/>
        <end position="206"/>
    </location>
</feature>
<organism evidence="3">
    <name type="scientific">marine metagenome</name>
    <dbReference type="NCBI Taxonomy" id="408172"/>
    <lineage>
        <taxon>unclassified sequences</taxon>
        <taxon>metagenomes</taxon>
        <taxon>ecological metagenomes</taxon>
    </lineage>
</organism>
<evidence type="ECO:0000313" key="3">
    <source>
        <dbReference type="EMBL" id="SVC43363.1"/>
    </source>
</evidence>
<sequence length="258" mass="28732">MDKRFEWSEAKQLSLFQIFLAFAIPSAIAFTGFRFVLPAVHAAGAPSIVAWPVIASVMLLGFTVAPLWLMHREAKELEISLKERMCLRPLNRKQWLVASAILIVGLIVADATGSLNGIWMGITGLSVPDYFPFFLNPAVDPMAMAPEALTPGFQLKGAYWLIGLMIVTLLLNILVEEIYFRAWLLPKMMTLGTVAWAVNGVAFALYHTFQLWLLPQLIPLSLFMAFVVYYTRSIWPALVFHLAVNSLSVGAIVYLIVS</sequence>
<dbReference type="Pfam" id="PF02517">
    <property type="entry name" value="Rce1-like"/>
    <property type="match status" value="1"/>
</dbReference>
<dbReference type="GO" id="GO:0080120">
    <property type="term" value="P:CAAX-box protein maturation"/>
    <property type="evidence" value="ECO:0007669"/>
    <property type="project" value="UniProtKB-ARBA"/>
</dbReference>
<gene>
    <name evidence="3" type="ORF">METZ01_LOCUS296217</name>
</gene>
<reference evidence="3" key="1">
    <citation type="submission" date="2018-05" db="EMBL/GenBank/DDBJ databases">
        <authorList>
            <person name="Lanie J.A."/>
            <person name="Ng W.-L."/>
            <person name="Kazmierczak K.M."/>
            <person name="Andrzejewski T.M."/>
            <person name="Davidsen T.M."/>
            <person name="Wayne K.J."/>
            <person name="Tettelin H."/>
            <person name="Glass J.I."/>
            <person name="Rusch D."/>
            <person name="Podicherti R."/>
            <person name="Tsui H.-C.T."/>
            <person name="Winkler M.E."/>
        </authorList>
    </citation>
    <scope>NUCLEOTIDE SEQUENCE</scope>
</reference>
<feature type="transmembrane region" description="Helical" evidence="1">
    <location>
        <begin position="157"/>
        <end position="175"/>
    </location>
</feature>
<feature type="transmembrane region" description="Helical" evidence="1">
    <location>
        <begin position="95"/>
        <end position="122"/>
    </location>
</feature>
<dbReference type="AlphaFoldDB" id="A0A382M3A2"/>
<dbReference type="GO" id="GO:0004175">
    <property type="term" value="F:endopeptidase activity"/>
    <property type="evidence" value="ECO:0007669"/>
    <property type="project" value="UniProtKB-ARBA"/>
</dbReference>
<keyword evidence="1" id="KW-0472">Membrane</keyword>
<evidence type="ECO:0000256" key="1">
    <source>
        <dbReference type="SAM" id="Phobius"/>
    </source>
</evidence>
<feature type="transmembrane region" description="Helical" evidence="1">
    <location>
        <begin position="12"/>
        <end position="36"/>
    </location>
</feature>